<feature type="chain" id="PRO_5014193364" description="Sel1 repeat family protein" evidence="3">
    <location>
        <begin position="20"/>
        <end position="159"/>
    </location>
</feature>
<keyword evidence="5" id="KW-1185">Reference proteome</keyword>
<feature type="compositionally biased region" description="Low complexity" evidence="2">
    <location>
        <begin position="148"/>
        <end position="159"/>
    </location>
</feature>
<gene>
    <name evidence="4" type="ORF">B1757_08880</name>
</gene>
<dbReference type="Pfam" id="PF08238">
    <property type="entry name" value="Sel1"/>
    <property type="match status" value="2"/>
</dbReference>
<evidence type="ECO:0000256" key="3">
    <source>
        <dbReference type="SAM" id="SignalP"/>
    </source>
</evidence>
<feature type="region of interest" description="Disordered" evidence="2">
    <location>
        <begin position="134"/>
        <end position="159"/>
    </location>
</feature>
<evidence type="ECO:0008006" key="6">
    <source>
        <dbReference type="Google" id="ProtNLM"/>
    </source>
</evidence>
<keyword evidence="1" id="KW-0677">Repeat</keyword>
<name>A0A2I1DLD7_9PROT</name>
<dbReference type="SMART" id="SM00671">
    <property type="entry name" value="SEL1"/>
    <property type="match status" value="2"/>
</dbReference>
<dbReference type="InParanoid" id="A0A2I1DLD7"/>
<reference evidence="4 5" key="1">
    <citation type="submission" date="2017-03" db="EMBL/GenBank/DDBJ databases">
        <title>Draft genime sequence of the acidophilic sulfur-oxidizing bacterium Acidithiobacillus sp. SH, isolated from seawater.</title>
        <authorList>
            <person name="Sharmin S."/>
            <person name="Tokuhisa M."/>
            <person name="Kanao T."/>
            <person name="Kamimura K."/>
        </authorList>
    </citation>
    <scope>NUCLEOTIDE SEQUENCE [LARGE SCALE GENOMIC DNA]</scope>
    <source>
        <strain evidence="4 5">SH</strain>
    </source>
</reference>
<evidence type="ECO:0000313" key="5">
    <source>
        <dbReference type="Proteomes" id="UP000234329"/>
    </source>
</evidence>
<dbReference type="InterPro" id="IPR011990">
    <property type="entry name" value="TPR-like_helical_dom_sf"/>
</dbReference>
<dbReference type="OrthoDB" id="5297949at2"/>
<evidence type="ECO:0000256" key="2">
    <source>
        <dbReference type="SAM" id="MobiDB-lite"/>
    </source>
</evidence>
<dbReference type="InterPro" id="IPR006597">
    <property type="entry name" value="Sel1-like"/>
</dbReference>
<proteinExistence type="predicted"/>
<dbReference type="AlphaFoldDB" id="A0A2I1DLD7"/>
<evidence type="ECO:0000313" key="4">
    <source>
        <dbReference type="EMBL" id="PKY10681.1"/>
    </source>
</evidence>
<accession>A0A2I1DLD7</accession>
<dbReference type="SUPFAM" id="SSF81901">
    <property type="entry name" value="HCP-like"/>
    <property type="match status" value="1"/>
</dbReference>
<dbReference type="Proteomes" id="UP000234329">
    <property type="component" value="Unassembled WGS sequence"/>
</dbReference>
<comment type="caution">
    <text evidence="4">The sequence shown here is derived from an EMBL/GenBank/DDBJ whole genome shotgun (WGS) entry which is preliminary data.</text>
</comment>
<evidence type="ECO:0000256" key="1">
    <source>
        <dbReference type="ARBA" id="ARBA00022737"/>
    </source>
</evidence>
<dbReference type="InterPro" id="IPR051726">
    <property type="entry name" value="Chitin_Synth_Reg"/>
</dbReference>
<dbReference type="RefSeq" id="WP_101537978.1">
    <property type="nucleotide sequence ID" value="NZ_MXAV01000034.1"/>
</dbReference>
<dbReference type="EMBL" id="MXAV01000034">
    <property type="protein sequence ID" value="PKY10681.1"/>
    <property type="molecule type" value="Genomic_DNA"/>
</dbReference>
<protein>
    <recommendedName>
        <fullName evidence="6">Sel1 repeat family protein</fullName>
    </recommendedName>
</protein>
<keyword evidence="3" id="KW-0732">Signal</keyword>
<feature type="signal peptide" evidence="3">
    <location>
        <begin position="1"/>
        <end position="19"/>
    </location>
</feature>
<sequence length="159" mass="17376">MKAAKMSLFLLLAALPVLAAAEDMESLRDQAETDPVALHHLQDLAQGDHAEAAFYLGTLYAPRITRKEVTVTKSWPEALHWYRKAARLGLAKADFDLGLAYEKGLGVHKDPQRAQIYFDRMAHIAEVETALPHDKEAASRSVGPHGVSSESSGISREGS</sequence>
<dbReference type="Gene3D" id="1.25.40.10">
    <property type="entry name" value="Tetratricopeptide repeat domain"/>
    <property type="match status" value="1"/>
</dbReference>
<dbReference type="PANTHER" id="PTHR46430">
    <property type="entry name" value="PROTEIN SKT5-RELATED"/>
    <property type="match status" value="1"/>
</dbReference>
<organism evidence="4 5">
    <name type="scientific">Acidithiobacillus marinus</name>
    <dbReference type="NCBI Taxonomy" id="187490"/>
    <lineage>
        <taxon>Bacteria</taxon>
        <taxon>Pseudomonadati</taxon>
        <taxon>Pseudomonadota</taxon>
        <taxon>Acidithiobacillia</taxon>
        <taxon>Acidithiobacillales</taxon>
        <taxon>Acidithiobacillaceae</taxon>
        <taxon>Acidithiobacillus</taxon>
    </lineage>
</organism>